<sequence length="602" mass="69683">MSEKFTFITPFFEWHGIGYLDVILQAMNDAYQKNSTLPKSTERFDSYQMQEKFSQNGELECLERGVYLLPLNYQVTIGRSSRWKEFVSPEKQQNIQESIHKTSTNYDETKEDLANLVSYLQSAEDKNFPDYQWLKKNWRHQQDLWHIINEFSIGTQVAWYKDNSSIYKKSPQIEFVELDIEYAQLHDEYRTAKILRYWLAEQNLNQHAYVNLWGAMTSFQIAFHYLSWASPRFKSAHLVKCINEKKSNLQERLTPIRIEKANKDLLVQLRADDLDQYGLSEQQEKTYLWLNKYRELGDNFTILLLGARGVGKTKVVTDVYANQGRDVISVNCAQFQSNPELARSELFGHVKGAFTGANENKSGAFSEANNKTLFLDEIHHLDKATQSLLLTALQTDHEGHFSFVPLGSNKHTKVKFQLITASNQKIGQLAELILPDLLDRISQRTLEFSPLQPGEAICGEFIHVWEKMDFKGALNPVEHDKKFLDWLTNIDRVFSGNYRDLQKIAILCADYQRCSDLLPKNISLISYVESTWRQITASRPKDVSIENFLDEHNKLSLKEITDEFKAKVVRAAELYNGDIKTAAKMLGITPKNLIEIKKRVNS</sequence>
<keyword evidence="2" id="KW-0067">ATP-binding</keyword>
<dbReference type="EMBL" id="PYLZ01000004">
    <property type="protein sequence ID" value="PSW25015.1"/>
    <property type="molecule type" value="Genomic_DNA"/>
</dbReference>
<protein>
    <recommendedName>
        <fullName evidence="3">Sigma-54 factor interaction domain-containing protein</fullName>
    </recommendedName>
</protein>
<name>A0A0J8VDA3_9GAMM</name>
<comment type="caution">
    <text evidence="4">The sequence shown here is derived from an EMBL/GenBank/DDBJ whole genome shotgun (WGS) entry which is preliminary data.</text>
</comment>
<evidence type="ECO:0000259" key="3">
    <source>
        <dbReference type="PROSITE" id="PS50045"/>
    </source>
</evidence>
<evidence type="ECO:0000256" key="2">
    <source>
        <dbReference type="ARBA" id="ARBA00022840"/>
    </source>
</evidence>
<dbReference type="Gene3D" id="3.40.50.300">
    <property type="entry name" value="P-loop containing nucleotide triphosphate hydrolases"/>
    <property type="match status" value="1"/>
</dbReference>
<dbReference type="PANTHER" id="PTHR32071">
    <property type="entry name" value="TRANSCRIPTIONAL REGULATORY PROTEIN"/>
    <property type="match status" value="1"/>
</dbReference>
<keyword evidence="1" id="KW-0547">Nucleotide-binding</keyword>
<gene>
    <name evidence="4" type="ORF">C9I94_09420</name>
</gene>
<dbReference type="AlphaFoldDB" id="A0A0J8VDA3"/>
<evidence type="ECO:0000313" key="5">
    <source>
        <dbReference type="Proteomes" id="UP000240481"/>
    </source>
</evidence>
<dbReference type="SUPFAM" id="SSF52540">
    <property type="entry name" value="P-loop containing nucleoside triphosphate hydrolases"/>
    <property type="match status" value="1"/>
</dbReference>
<dbReference type="PANTHER" id="PTHR32071:SF14">
    <property type="entry name" value="TRANSCRIPTIONAL REGULATORY PROTEIN RTCR"/>
    <property type="match status" value="1"/>
</dbReference>
<evidence type="ECO:0000313" key="4">
    <source>
        <dbReference type="EMBL" id="PSW25015.1"/>
    </source>
</evidence>
<organism evidence="4 5">
    <name type="scientific">Photobacterium swingsii</name>
    <dbReference type="NCBI Taxonomy" id="680026"/>
    <lineage>
        <taxon>Bacteria</taxon>
        <taxon>Pseudomonadati</taxon>
        <taxon>Pseudomonadota</taxon>
        <taxon>Gammaproteobacteria</taxon>
        <taxon>Vibrionales</taxon>
        <taxon>Vibrionaceae</taxon>
        <taxon>Photobacterium</taxon>
    </lineage>
</organism>
<dbReference type="OrthoDB" id="1422935at2"/>
<accession>A0A0J8VDA3</accession>
<dbReference type="Pfam" id="PF00158">
    <property type="entry name" value="Sigma54_activat"/>
    <property type="match status" value="1"/>
</dbReference>
<dbReference type="InterPro" id="IPR002078">
    <property type="entry name" value="Sigma_54_int"/>
</dbReference>
<feature type="domain" description="Sigma-54 factor interaction" evidence="3">
    <location>
        <begin position="328"/>
        <end position="452"/>
    </location>
</feature>
<proteinExistence type="predicted"/>
<dbReference type="SMART" id="SM00382">
    <property type="entry name" value="AAA"/>
    <property type="match status" value="1"/>
</dbReference>
<reference evidence="4 5" key="1">
    <citation type="submission" date="2018-01" db="EMBL/GenBank/DDBJ databases">
        <title>Whole genome sequencing of Histamine producing bacteria.</title>
        <authorList>
            <person name="Butler K."/>
        </authorList>
    </citation>
    <scope>NUCLEOTIDE SEQUENCE [LARGE SCALE GENOMIC DNA]</scope>
    <source>
        <strain evidence="4 5">DSM 24669</strain>
    </source>
</reference>
<dbReference type="InterPro" id="IPR003593">
    <property type="entry name" value="AAA+_ATPase"/>
</dbReference>
<dbReference type="RefSeq" id="WP_048897768.1">
    <property type="nucleotide sequence ID" value="NZ_AP024853.1"/>
</dbReference>
<dbReference type="PROSITE" id="PS50045">
    <property type="entry name" value="SIGMA54_INTERACT_4"/>
    <property type="match status" value="1"/>
</dbReference>
<evidence type="ECO:0000256" key="1">
    <source>
        <dbReference type="ARBA" id="ARBA00022741"/>
    </source>
</evidence>
<dbReference type="Proteomes" id="UP000240481">
    <property type="component" value="Unassembled WGS sequence"/>
</dbReference>
<dbReference type="STRING" id="680026.AB733_04930"/>
<dbReference type="InterPro" id="IPR027417">
    <property type="entry name" value="P-loop_NTPase"/>
</dbReference>
<dbReference type="CDD" id="cd00009">
    <property type="entry name" value="AAA"/>
    <property type="match status" value="1"/>
</dbReference>
<dbReference type="GO" id="GO:0006355">
    <property type="term" value="P:regulation of DNA-templated transcription"/>
    <property type="evidence" value="ECO:0007669"/>
    <property type="project" value="InterPro"/>
</dbReference>
<keyword evidence="5" id="KW-1185">Reference proteome</keyword>
<dbReference type="GO" id="GO:0005524">
    <property type="term" value="F:ATP binding"/>
    <property type="evidence" value="ECO:0007669"/>
    <property type="project" value="UniProtKB-KW"/>
</dbReference>